<feature type="domain" description="NADH:flavin oxidoreductase/NADH oxidase N-terminal" evidence="6">
    <location>
        <begin position="4"/>
        <end position="342"/>
    </location>
</feature>
<dbReference type="InterPro" id="IPR013785">
    <property type="entry name" value="Aldolase_TIM"/>
</dbReference>
<evidence type="ECO:0000256" key="4">
    <source>
        <dbReference type="ARBA" id="ARBA00022857"/>
    </source>
</evidence>
<evidence type="ECO:0000256" key="2">
    <source>
        <dbReference type="ARBA" id="ARBA00022630"/>
    </source>
</evidence>
<dbReference type="Proteomes" id="UP001174932">
    <property type="component" value="Unassembled WGS sequence"/>
</dbReference>
<protein>
    <submittedName>
        <fullName evidence="7">NADH:flavin oxidoreductase/NADH oxidase</fullName>
    </submittedName>
</protein>
<proteinExistence type="predicted"/>
<dbReference type="InterPro" id="IPR044152">
    <property type="entry name" value="YqjM-like"/>
</dbReference>
<keyword evidence="5" id="KW-0560">Oxidoreductase</keyword>
<keyword evidence="4" id="KW-0521">NADP</keyword>
<evidence type="ECO:0000259" key="6">
    <source>
        <dbReference type="Pfam" id="PF00724"/>
    </source>
</evidence>
<comment type="caution">
    <text evidence="7">The sequence shown here is derived from an EMBL/GenBank/DDBJ whole genome shotgun (WGS) entry which is preliminary data.</text>
</comment>
<evidence type="ECO:0000256" key="5">
    <source>
        <dbReference type="ARBA" id="ARBA00023002"/>
    </source>
</evidence>
<keyword evidence="3" id="KW-0288">FMN</keyword>
<gene>
    <name evidence="7" type="ORF">Q4481_17880</name>
</gene>
<dbReference type="RefSeq" id="WP_304377761.1">
    <property type="nucleotide sequence ID" value="NZ_JAUOZU010000013.1"/>
</dbReference>
<comment type="cofactor">
    <cofactor evidence="1">
        <name>FMN</name>
        <dbReference type="ChEBI" id="CHEBI:58210"/>
    </cofactor>
</comment>
<dbReference type="SUPFAM" id="SSF51395">
    <property type="entry name" value="FMN-linked oxidoreductases"/>
    <property type="match status" value="1"/>
</dbReference>
<dbReference type="PANTHER" id="PTHR43303">
    <property type="entry name" value="NADPH DEHYDROGENASE C23G7.10C-RELATED"/>
    <property type="match status" value="1"/>
</dbReference>
<evidence type="ECO:0000313" key="7">
    <source>
        <dbReference type="EMBL" id="MDO6965831.1"/>
    </source>
</evidence>
<reference evidence="7" key="1">
    <citation type="journal article" date="2015" name="Int. J. Syst. Evol. Microbiol.">
        <title>Rhizobium alvei sp. nov., isolated from a freshwater river.</title>
        <authorList>
            <person name="Sheu S.Y."/>
            <person name="Huang H.W."/>
            <person name="Young C.C."/>
            <person name="Chen W.M."/>
        </authorList>
    </citation>
    <scope>NUCLEOTIDE SEQUENCE</scope>
    <source>
        <strain evidence="7">TNR-22</strain>
    </source>
</reference>
<dbReference type="EMBL" id="JAUOZU010000013">
    <property type="protein sequence ID" value="MDO6965831.1"/>
    <property type="molecule type" value="Genomic_DNA"/>
</dbReference>
<sequence>MSALFSPFTLRKLTLRNRTVVSPMCQYSAKHGLANDWHFAHLSRFGLGGFGAVVVEATAVVPEGRITYADLGLWSDEQIAPLARIVDFLHTQSTAAAIQIGHAGRKAATPLWWRGGFTETEAEKPEVGFEDWQPVAPSAIPHASSPDYKIPRELTVDEIASLRQAFVDAARRADRAGFDIVEIHGAHGYLINEFLSPIANKRTDAYGGSDENRMRFLLEIAESVRAAWPEDKPLFVRLSASDNHQDGNGVDFSIRLAAKLKALGVDLVDCSSGGFDGARFDPAPNYQVPLAAALREGASIPTMAVGLITDPNDAEDIIASGKADLVALGRGALDEPNWPLHARLSLEPSRTAYGDWPKQAGFAVSAMDRSLKQRGFSSR</sequence>
<keyword evidence="8" id="KW-1185">Reference proteome</keyword>
<accession>A0ABT8YQC1</accession>
<dbReference type="InterPro" id="IPR001155">
    <property type="entry name" value="OxRdtase_FMN_N"/>
</dbReference>
<dbReference type="Gene3D" id="3.20.20.70">
    <property type="entry name" value="Aldolase class I"/>
    <property type="match status" value="1"/>
</dbReference>
<evidence type="ECO:0000256" key="3">
    <source>
        <dbReference type="ARBA" id="ARBA00022643"/>
    </source>
</evidence>
<dbReference type="CDD" id="cd02932">
    <property type="entry name" value="OYE_YqiM_FMN"/>
    <property type="match status" value="1"/>
</dbReference>
<dbReference type="Pfam" id="PF00724">
    <property type="entry name" value="Oxidored_FMN"/>
    <property type="match status" value="1"/>
</dbReference>
<organism evidence="7 8">
    <name type="scientific">Rhizobium alvei</name>
    <dbReference type="NCBI Taxonomy" id="1132659"/>
    <lineage>
        <taxon>Bacteria</taxon>
        <taxon>Pseudomonadati</taxon>
        <taxon>Pseudomonadota</taxon>
        <taxon>Alphaproteobacteria</taxon>
        <taxon>Hyphomicrobiales</taxon>
        <taxon>Rhizobiaceae</taxon>
        <taxon>Rhizobium/Agrobacterium group</taxon>
        <taxon>Rhizobium</taxon>
    </lineage>
</organism>
<dbReference type="PANTHER" id="PTHR43303:SF4">
    <property type="entry name" value="NADPH DEHYDROGENASE C23G7.10C-RELATED"/>
    <property type="match status" value="1"/>
</dbReference>
<keyword evidence="2" id="KW-0285">Flavoprotein</keyword>
<evidence type="ECO:0000256" key="1">
    <source>
        <dbReference type="ARBA" id="ARBA00001917"/>
    </source>
</evidence>
<reference evidence="7" key="2">
    <citation type="submission" date="2023-07" db="EMBL/GenBank/DDBJ databases">
        <authorList>
            <person name="Shen H."/>
        </authorList>
    </citation>
    <scope>NUCLEOTIDE SEQUENCE</scope>
    <source>
        <strain evidence="7">TNR-22</strain>
    </source>
</reference>
<evidence type="ECO:0000313" key="8">
    <source>
        <dbReference type="Proteomes" id="UP001174932"/>
    </source>
</evidence>
<name>A0ABT8YQC1_9HYPH</name>